<dbReference type="Gene3D" id="3.30.565.10">
    <property type="entry name" value="Histidine kinase-like ATPase, C-terminal domain"/>
    <property type="match status" value="1"/>
</dbReference>
<dbReference type="EC" id="2.7.13.3" evidence="2"/>
<evidence type="ECO:0000256" key="6">
    <source>
        <dbReference type="ARBA" id="ARBA00022777"/>
    </source>
</evidence>
<keyword evidence="10" id="KW-0812">Transmembrane</keyword>
<dbReference type="PANTHER" id="PTHR24421">
    <property type="entry name" value="NITRATE/NITRITE SENSOR PROTEIN NARX-RELATED"/>
    <property type="match status" value="1"/>
</dbReference>
<dbReference type="GO" id="GO:0016020">
    <property type="term" value="C:membrane"/>
    <property type="evidence" value="ECO:0007669"/>
    <property type="project" value="InterPro"/>
</dbReference>
<keyword evidence="3" id="KW-0597">Phosphoprotein</keyword>
<feature type="transmembrane region" description="Helical" evidence="10">
    <location>
        <begin position="39"/>
        <end position="58"/>
    </location>
</feature>
<accession>A0A927MB34</accession>
<dbReference type="AlphaFoldDB" id="A0A927MB34"/>
<dbReference type="Gene3D" id="1.20.5.1930">
    <property type="match status" value="1"/>
</dbReference>
<proteinExistence type="predicted"/>
<feature type="transmembrane region" description="Helical" evidence="10">
    <location>
        <begin position="142"/>
        <end position="162"/>
    </location>
</feature>
<evidence type="ECO:0000256" key="1">
    <source>
        <dbReference type="ARBA" id="ARBA00000085"/>
    </source>
</evidence>
<keyword evidence="7" id="KW-0067">ATP-binding</keyword>
<dbReference type="PANTHER" id="PTHR24421:SF10">
    <property type="entry name" value="NITRATE_NITRITE SENSOR PROTEIN NARQ"/>
    <property type="match status" value="1"/>
</dbReference>
<keyword evidence="10" id="KW-1133">Transmembrane helix</keyword>
<evidence type="ECO:0000313" key="12">
    <source>
        <dbReference type="EMBL" id="MBE1489876.1"/>
    </source>
</evidence>
<comment type="catalytic activity">
    <reaction evidence="1">
        <text>ATP + protein L-histidine = ADP + protein N-phospho-L-histidine.</text>
        <dbReference type="EC" id="2.7.13.3"/>
    </reaction>
</comment>
<dbReference type="InterPro" id="IPR036890">
    <property type="entry name" value="HATPase_C_sf"/>
</dbReference>
<sequence length="453" mass="48269">MTAARAPDDDVPRTPAPGDDCPDPWVRAEPTPRQRRRDLYLGLSMAAAALLSVILSNSMGSFPLGPPPSWPEQLGWAVAVGLPLVWRRSRPELCTLVIAVVFIAAQARSSPETLASSAALFVAIYSLGAWGRNRRLAAQIRIGVIAAMFGWLALSATISVLSSEPEFVGAAGPLPPFLAVAITSILFNLAFFLLAYLLGNSTWTSARRQHLLEVQAEALRQSRAENAERAVTQERVRIARELHDVVAHHVSVMGVQASASRRVMDKDPAKAKTALAAVEQSARTAVDELRRMLGVLRDAGATDQALGYGLDQVDSLLQGARDAGLTVEYKIFGEPLPMPESVSLAGYRVVQEAVTNTIKHARASAVDVRVRYLRREVEVEVTDDGRTGAVAVPAQRPSAGGLGLIGMRERVAAHDGSLEVGARTGGGFRVRARFPIAPADLGTVSTSAATASA</sequence>
<keyword evidence="13" id="KW-1185">Reference proteome</keyword>
<organism evidence="12 13">
    <name type="scientific">Plantactinospora soyae</name>
    <dbReference type="NCBI Taxonomy" id="1544732"/>
    <lineage>
        <taxon>Bacteria</taxon>
        <taxon>Bacillati</taxon>
        <taxon>Actinomycetota</taxon>
        <taxon>Actinomycetes</taxon>
        <taxon>Micromonosporales</taxon>
        <taxon>Micromonosporaceae</taxon>
        <taxon>Plantactinospora</taxon>
    </lineage>
</organism>
<keyword evidence="4" id="KW-0808">Transferase</keyword>
<evidence type="ECO:0000256" key="4">
    <source>
        <dbReference type="ARBA" id="ARBA00022679"/>
    </source>
</evidence>
<dbReference type="Pfam" id="PF02518">
    <property type="entry name" value="HATPase_c"/>
    <property type="match status" value="1"/>
</dbReference>
<feature type="region of interest" description="Disordered" evidence="9">
    <location>
        <begin position="1"/>
        <end position="29"/>
    </location>
</feature>
<dbReference type="PROSITE" id="PS50109">
    <property type="entry name" value="HIS_KIN"/>
    <property type="match status" value="1"/>
</dbReference>
<feature type="domain" description="Histidine kinase" evidence="11">
    <location>
        <begin position="348"/>
        <end position="438"/>
    </location>
</feature>
<evidence type="ECO:0000256" key="9">
    <source>
        <dbReference type="SAM" id="MobiDB-lite"/>
    </source>
</evidence>
<evidence type="ECO:0000256" key="5">
    <source>
        <dbReference type="ARBA" id="ARBA00022741"/>
    </source>
</evidence>
<dbReference type="InterPro" id="IPR011712">
    <property type="entry name" value="Sig_transdc_His_kin_sub3_dim/P"/>
</dbReference>
<keyword evidence="10" id="KW-0472">Membrane</keyword>
<feature type="transmembrane region" description="Helical" evidence="10">
    <location>
        <begin position="114"/>
        <end position="130"/>
    </location>
</feature>
<comment type="caution">
    <text evidence="12">The sequence shown here is derived from an EMBL/GenBank/DDBJ whole genome shotgun (WGS) entry which is preliminary data.</text>
</comment>
<keyword evidence="8" id="KW-0902">Two-component regulatory system</keyword>
<dbReference type="EMBL" id="JADBEB010000001">
    <property type="protein sequence ID" value="MBE1489876.1"/>
    <property type="molecule type" value="Genomic_DNA"/>
</dbReference>
<protein>
    <recommendedName>
        <fullName evidence="2">histidine kinase</fullName>
        <ecNumber evidence="2">2.7.13.3</ecNumber>
    </recommendedName>
</protein>
<dbReference type="CDD" id="cd16917">
    <property type="entry name" value="HATPase_UhpB-NarQ-NarX-like"/>
    <property type="match status" value="1"/>
</dbReference>
<gene>
    <name evidence="12" type="ORF">H4W31_005514</name>
</gene>
<dbReference type="InterPro" id="IPR055558">
    <property type="entry name" value="DUF7134"/>
</dbReference>
<dbReference type="SUPFAM" id="SSF55874">
    <property type="entry name" value="ATPase domain of HSP90 chaperone/DNA topoisomerase II/histidine kinase"/>
    <property type="match status" value="1"/>
</dbReference>
<dbReference type="InterPro" id="IPR005467">
    <property type="entry name" value="His_kinase_dom"/>
</dbReference>
<name>A0A927MB34_9ACTN</name>
<feature type="compositionally biased region" description="Basic and acidic residues" evidence="9">
    <location>
        <begin position="1"/>
        <end position="12"/>
    </location>
</feature>
<evidence type="ECO:0000256" key="10">
    <source>
        <dbReference type="SAM" id="Phobius"/>
    </source>
</evidence>
<keyword evidence="6 12" id="KW-0418">Kinase</keyword>
<evidence type="ECO:0000256" key="3">
    <source>
        <dbReference type="ARBA" id="ARBA00022553"/>
    </source>
</evidence>
<evidence type="ECO:0000256" key="7">
    <source>
        <dbReference type="ARBA" id="ARBA00022840"/>
    </source>
</evidence>
<dbReference type="GO" id="GO:0046983">
    <property type="term" value="F:protein dimerization activity"/>
    <property type="evidence" value="ECO:0007669"/>
    <property type="project" value="InterPro"/>
</dbReference>
<dbReference type="GO" id="GO:0005524">
    <property type="term" value="F:ATP binding"/>
    <property type="evidence" value="ECO:0007669"/>
    <property type="project" value="UniProtKB-KW"/>
</dbReference>
<reference evidence="12" key="1">
    <citation type="submission" date="2020-10" db="EMBL/GenBank/DDBJ databases">
        <title>Sequencing the genomes of 1000 actinobacteria strains.</title>
        <authorList>
            <person name="Klenk H.-P."/>
        </authorList>
    </citation>
    <scope>NUCLEOTIDE SEQUENCE</scope>
    <source>
        <strain evidence="12">DSM 46832</strain>
    </source>
</reference>
<dbReference type="InterPro" id="IPR050482">
    <property type="entry name" value="Sensor_HK_TwoCompSys"/>
</dbReference>
<evidence type="ECO:0000256" key="8">
    <source>
        <dbReference type="ARBA" id="ARBA00023012"/>
    </source>
</evidence>
<dbReference type="InterPro" id="IPR003594">
    <property type="entry name" value="HATPase_dom"/>
</dbReference>
<feature type="transmembrane region" description="Helical" evidence="10">
    <location>
        <begin position="174"/>
        <end position="198"/>
    </location>
</feature>
<evidence type="ECO:0000313" key="13">
    <source>
        <dbReference type="Proteomes" id="UP000649753"/>
    </source>
</evidence>
<dbReference type="Pfam" id="PF07730">
    <property type="entry name" value="HisKA_3"/>
    <property type="match status" value="1"/>
</dbReference>
<dbReference type="GO" id="GO:0000155">
    <property type="term" value="F:phosphorelay sensor kinase activity"/>
    <property type="evidence" value="ECO:0007669"/>
    <property type="project" value="InterPro"/>
</dbReference>
<keyword evidence="5" id="KW-0547">Nucleotide-binding</keyword>
<dbReference type="SMART" id="SM00387">
    <property type="entry name" value="HATPase_c"/>
    <property type="match status" value="1"/>
</dbReference>
<dbReference type="Pfam" id="PF23539">
    <property type="entry name" value="DUF7134"/>
    <property type="match status" value="1"/>
</dbReference>
<evidence type="ECO:0000259" key="11">
    <source>
        <dbReference type="PROSITE" id="PS50109"/>
    </source>
</evidence>
<evidence type="ECO:0000256" key="2">
    <source>
        <dbReference type="ARBA" id="ARBA00012438"/>
    </source>
</evidence>
<dbReference type="Proteomes" id="UP000649753">
    <property type="component" value="Unassembled WGS sequence"/>
</dbReference>